<gene>
    <name evidence="2" type="ORF">SAMN05661053_1859</name>
</gene>
<evidence type="ECO:0000256" key="1">
    <source>
        <dbReference type="SAM" id="MobiDB-lite"/>
    </source>
</evidence>
<evidence type="ECO:0000313" key="2">
    <source>
        <dbReference type="EMBL" id="SUQ24457.1"/>
    </source>
</evidence>
<evidence type="ECO:0000313" key="3">
    <source>
        <dbReference type="Proteomes" id="UP000255423"/>
    </source>
</evidence>
<dbReference type="RefSeq" id="WP_146196756.1">
    <property type="nucleotide sequence ID" value="NZ_UHJL01000002.1"/>
</dbReference>
<dbReference type="EMBL" id="UHJL01000002">
    <property type="protein sequence ID" value="SUQ24457.1"/>
    <property type="molecule type" value="Genomic_DNA"/>
</dbReference>
<reference evidence="2 3" key="1">
    <citation type="submission" date="2017-08" db="EMBL/GenBank/DDBJ databases">
        <authorList>
            <person name="de Groot N.N."/>
        </authorList>
    </citation>
    <scope>NUCLEOTIDE SEQUENCE [LARGE SCALE GENOMIC DNA]</scope>
    <source>
        <strain evidence="2 3">HM2</strain>
    </source>
</reference>
<dbReference type="Proteomes" id="UP000255423">
    <property type="component" value="Unassembled WGS sequence"/>
</dbReference>
<feature type="region of interest" description="Disordered" evidence="1">
    <location>
        <begin position="39"/>
        <end position="71"/>
    </location>
</feature>
<dbReference type="PROSITE" id="PS51257">
    <property type="entry name" value="PROKAR_LIPOPROTEIN"/>
    <property type="match status" value="1"/>
</dbReference>
<accession>A0A380S5F9</accession>
<name>A0A380S5F9_FIBSU</name>
<organism evidence="2 3">
    <name type="scientific">Fibrobacter succinogenes</name>
    <name type="common">Bacteroides succinogenes</name>
    <dbReference type="NCBI Taxonomy" id="833"/>
    <lineage>
        <taxon>Bacteria</taxon>
        <taxon>Pseudomonadati</taxon>
        <taxon>Fibrobacterota</taxon>
        <taxon>Fibrobacteria</taxon>
        <taxon>Fibrobacterales</taxon>
        <taxon>Fibrobacteraceae</taxon>
        <taxon>Fibrobacter</taxon>
    </lineage>
</organism>
<sequence length="361" mass="39398">MNKYLSIVFVLLFVACSDENPINNPIDVIAMSSDLEQSSSSENVQSSSAKKGVSSSSKELSKSSSSVRSSSSAKVLSSSSVFSSSSSSASLSSSAEIFESSSSVQSSSSVVLESSSSEVFSSSSVTISSSSEVSSSSVYVKVCGPEPSSLDLEEVFENQSKAAYPDTSEYQIKIYINSPGVLEMNFGMAILTAGPDKSITTVKNNLVQTETVRNNGRIKVTDLKTGKVLPLSDAETNLMDFRQFVGTPEDYSGASFEDGLWKLSPKDDAGKILYYSACEERIMKIFYVSGDTVTTMNYSYFDELADFPGTVKSMNLERSVYLRDAAMRDYIKSDSMKVFMEWSLYKIKQRHLLPEKLFDIN</sequence>
<dbReference type="AlphaFoldDB" id="A0A380S5F9"/>
<proteinExistence type="predicted"/>
<evidence type="ECO:0008006" key="4">
    <source>
        <dbReference type="Google" id="ProtNLM"/>
    </source>
</evidence>
<protein>
    <recommendedName>
        <fullName evidence="4">Lipoprotein</fullName>
    </recommendedName>
</protein>